<sequence length="100" mass="11671">MTTVNVVDAPCGHREEPLQEFDYLTEEDYDLGIDGKVPLLITSASLAQYYTVNFNIPCICTGLDHKTMQRFWLFIITIKKSQEVLDKYNKDFEDIRDLFE</sequence>
<accession>A0ABY1JK95</accession>
<dbReference type="EMBL" id="FTNK01000001">
    <property type="protein sequence ID" value="SIQ33609.1"/>
    <property type="molecule type" value="Genomic_DNA"/>
</dbReference>
<comment type="caution">
    <text evidence="1">The sequence shown here is derived from an EMBL/GenBank/DDBJ whole genome shotgun (WGS) entry which is preliminary data.</text>
</comment>
<evidence type="ECO:0000313" key="1">
    <source>
        <dbReference type="EMBL" id="SIQ33609.1"/>
    </source>
</evidence>
<proteinExistence type="predicted"/>
<dbReference type="Proteomes" id="UP000186666">
    <property type="component" value="Unassembled WGS sequence"/>
</dbReference>
<dbReference type="RefSeq" id="WP_068589978.1">
    <property type="nucleotide sequence ID" value="NZ_FTNK01000001.1"/>
</dbReference>
<evidence type="ECO:0000313" key="2">
    <source>
        <dbReference type="Proteomes" id="UP000186666"/>
    </source>
</evidence>
<gene>
    <name evidence="1" type="ORF">SAMN05421578_101271</name>
</gene>
<keyword evidence="2" id="KW-1185">Reference proteome</keyword>
<evidence type="ECO:0008006" key="3">
    <source>
        <dbReference type="Google" id="ProtNLM"/>
    </source>
</evidence>
<reference evidence="1 2" key="1">
    <citation type="submission" date="2017-01" db="EMBL/GenBank/DDBJ databases">
        <authorList>
            <person name="Varghese N."/>
            <person name="Submissions S."/>
        </authorList>
    </citation>
    <scope>NUCLEOTIDE SEQUENCE [LARGE SCALE GENOMIC DNA]</scope>
    <source>
        <strain evidence="1 2">ATCC 23464</strain>
    </source>
</reference>
<name>A0ABY1JK95_9BACL</name>
<protein>
    <recommendedName>
        <fullName evidence="3">Tyrosine-protein phosphatase domain-containing protein</fullName>
    </recommendedName>
</protein>
<organism evidence="1 2">
    <name type="scientific">Paenibacillus macquariensis</name>
    <dbReference type="NCBI Taxonomy" id="948756"/>
    <lineage>
        <taxon>Bacteria</taxon>
        <taxon>Bacillati</taxon>
        <taxon>Bacillota</taxon>
        <taxon>Bacilli</taxon>
        <taxon>Bacillales</taxon>
        <taxon>Paenibacillaceae</taxon>
        <taxon>Paenibacillus</taxon>
    </lineage>
</organism>